<keyword evidence="11" id="KW-1185">Reference proteome</keyword>
<dbReference type="InterPro" id="IPR020845">
    <property type="entry name" value="AMP-binding_CS"/>
</dbReference>
<dbReference type="InterPro" id="IPR025110">
    <property type="entry name" value="AMP-bd_C"/>
</dbReference>
<dbReference type="InterPro" id="IPR000873">
    <property type="entry name" value="AMP-dep_synth/lig_dom"/>
</dbReference>
<dbReference type="InterPro" id="IPR010072">
    <property type="entry name" value="DltA"/>
</dbReference>
<comment type="similarity">
    <text evidence="6 7">Belongs to the ATP-dependent AMP-binding enzyme family. DltA subfamily.</text>
</comment>
<evidence type="ECO:0000256" key="1">
    <source>
        <dbReference type="ARBA" id="ARBA00022490"/>
    </source>
</evidence>
<keyword evidence="2 7" id="KW-0436">Ligase</keyword>
<evidence type="ECO:0000313" key="11">
    <source>
        <dbReference type="Proteomes" id="UP000033695"/>
    </source>
</evidence>
<evidence type="ECO:0000256" key="4">
    <source>
        <dbReference type="ARBA" id="ARBA00022840"/>
    </source>
</evidence>
<dbReference type="InterPro" id="IPR010071">
    <property type="entry name" value="AA_adenyl_dom"/>
</dbReference>
<dbReference type="PANTHER" id="PTHR45398">
    <property type="match status" value="1"/>
</dbReference>
<dbReference type="Gene3D" id="3.30.300.30">
    <property type="match status" value="1"/>
</dbReference>
<feature type="binding site" evidence="7">
    <location>
        <begin position="154"/>
        <end position="155"/>
    </location>
    <ligand>
        <name>ATP</name>
        <dbReference type="ChEBI" id="CHEBI:30616"/>
    </ligand>
</feature>
<feature type="domain" description="AMP-binding enzyme C-terminal" evidence="9">
    <location>
        <begin position="414"/>
        <end position="489"/>
    </location>
</feature>
<evidence type="ECO:0000259" key="9">
    <source>
        <dbReference type="Pfam" id="PF13193"/>
    </source>
</evidence>
<feature type="binding site" evidence="7">
    <location>
        <position position="199"/>
    </location>
    <ligand>
        <name>D-alanine</name>
        <dbReference type="ChEBI" id="CHEBI:57416"/>
    </ligand>
</feature>
<dbReference type="SUPFAM" id="SSF56801">
    <property type="entry name" value="Acetyl-CoA synthetase-like"/>
    <property type="match status" value="1"/>
</dbReference>
<evidence type="ECO:0000256" key="7">
    <source>
        <dbReference type="HAMAP-Rule" id="MF_00593"/>
    </source>
</evidence>
<dbReference type="NCBIfam" id="TIGR01734">
    <property type="entry name" value="D-ala-DACP-lig"/>
    <property type="match status" value="1"/>
</dbReference>
<dbReference type="GO" id="GO:0047473">
    <property type="term" value="F:D-alanine [D-alanyl carrier protein] ligase activity"/>
    <property type="evidence" value="ECO:0007669"/>
    <property type="project" value="UniProtKB-UniRule"/>
</dbReference>
<organism evidence="10 11">
    <name type="scientific">Bombilactobacillus mellis</name>
    <dbReference type="NCBI Taxonomy" id="1218508"/>
    <lineage>
        <taxon>Bacteria</taxon>
        <taxon>Bacillati</taxon>
        <taxon>Bacillota</taxon>
        <taxon>Bacilli</taxon>
        <taxon>Lactobacillales</taxon>
        <taxon>Lactobacillaceae</taxon>
        <taxon>Bombilactobacillus</taxon>
    </lineage>
</organism>
<dbReference type="OrthoDB" id="9765680at2"/>
<protein>
    <recommendedName>
        <fullName evidence="7">D-alanine--D-alanyl carrier protein ligase</fullName>
        <shortName evidence="7">DCL</shortName>
        <ecNumber evidence="7">6.2.1.54</ecNumber>
    </recommendedName>
    <alternativeName>
        <fullName evidence="7">D-alanine--poly(phosphoribitol) ligase subunit 1</fullName>
    </alternativeName>
    <alternativeName>
        <fullName evidence="7">D-alanine-activating enzyme</fullName>
        <shortName evidence="7">DAE</shortName>
    </alternativeName>
</protein>
<comment type="catalytic activity">
    <reaction evidence="7">
        <text>holo-[D-alanyl-carrier protein] + D-alanine + ATP = D-alanyl-[D-alanyl-carrier protein] + AMP + diphosphate</text>
        <dbReference type="Rhea" id="RHEA:55132"/>
        <dbReference type="Rhea" id="RHEA-COMP:14102"/>
        <dbReference type="Rhea" id="RHEA-COMP:14103"/>
        <dbReference type="ChEBI" id="CHEBI:30616"/>
        <dbReference type="ChEBI" id="CHEBI:33019"/>
        <dbReference type="ChEBI" id="CHEBI:57416"/>
        <dbReference type="ChEBI" id="CHEBI:64479"/>
        <dbReference type="ChEBI" id="CHEBI:138620"/>
        <dbReference type="ChEBI" id="CHEBI:456215"/>
        <dbReference type="EC" id="6.2.1.54"/>
    </reaction>
</comment>
<dbReference type="CDD" id="cd05945">
    <property type="entry name" value="DltA"/>
    <property type="match status" value="1"/>
</dbReference>
<dbReference type="InterPro" id="IPR042099">
    <property type="entry name" value="ANL_N_sf"/>
</dbReference>
<dbReference type="GO" id="GO:0070395">
    <property type="term" value="P:lipoteichoic acid biosynthetic process"/>
    <property type="evidence" value="ECO:0007669"/>
    <property type="project" value="UniProtKB-UniRule"/>
</dbReference>
<feature type="binding site" evidence="7">
    <location>
        <position position="303"/>
    </location>
    <ligand>
        <name>D-alanine</name>
        <dbReference type="ChEBI" id="CHEBI:57416"/>
    </ligand>
</feature>
<keyword evidence="4 7" id="KW-0067">ATP-binding</keyword>
<evidence type="ECO:0000256" key="3">
    <source>
        <dbReference type="ARBA" id="ARBA00022741"/>
    </source>
</evidence>
<dbReference type="UniPathway" id="UPA00556"/>
<feature type="binding site" evidence="7">
    <location>
        <position position="489"/>
    </location>
    <ligand>
        <name>ATP</name>
        <dbReference type="ChEBI" id="CHEBI:30616"/>
    </ligand>
</feature>
<evidence type="ECO:0000256" key="6">
    <source>
        <dbReference type="ARBA" id="ARBA00061336"/>
    </source>
</evidence>
<reference evidence="10 11" key="1">
    <citation type="submission" date="2014-12" db="EMBL/GenBank/DDBJ databases">
        <title>Comparative genomics of the lactic acid bacteria isolated from the honey bee gut.</title>
        <authorList>
            <person name="Ellegaard K.M."/>
            <person name="Tamarit D."/>
            <person name="Javelind E."/>
            <person name="Olofsson T."/>
            <person name="Andersson S.G."/>
            <person name="Vasquez A."/>
        </authorList>
    </citation>
    <scope>NUCLEOTIDE SEQUENCE [LARGE SCALE GENOMIC DNA]</scope>
    <source>
        <strain evidence="10 11">Hon2</strain>
    </source>
</reference>
<dbReference type="Proteomes" id="UP000033695">
    <property type="component" value="Unassembled WGS sequence"/>
</dbReference>
<dbReference type="NCBIfam" id="NF003417">
    <property type="entry name" value="PRK04813.1"/>
    <property type="match status" value="1"/>
</dbReference>
<comment type="subcellular location">
    <subcellularLocation>
        <location evidence="7">Cytoplasm</location>
    </subcellularLocation>
</comment>
<dbReference type="PROSITE" id="PS00455">
    <property type="entry name" value="AMP_BINDING"/>
    <property type="match status" value="1"/>
</dbReference>
<dbReference type="GO" id="GO:0005524">
    <property type="term" value="F:ATP binding"/>
    <property type="evidence" value="ECO:0007669"/>
    <property type="project" value="UniProtKB-KW"/>
</dbReference>
<feature type="binding site" evidence="7">
    <location>
        <position position="382"/>
    </location>
    <ligand>
        <name>ATP</name>
        <dbReference type="ChEBI" id="CHEBI:30616"/>
    </ligand>
</feature>
<dbReference type="FunFam" id="3.30.300.30:FF:000012">
    <property type="entry name" value="D-alanine--D-alanyl carrier protein ligase"/>
    <property type="match status" value="1"/>
</dbReference>
<dbReference type="Pfam" id="PF13193">
    <property type="entry name" value="AMP-binding_C"/>
    <property type="match status" value="1"/>
</dbReference>
<accession>A0A0F4KWE1</accession>
<dbReference type="NCBIfam" id="TIGR01733">
    <property type="entry name" value="AA-adenyl-dom"/>
    <property type="match status" value="1"/>
</dbReference>
<dbReference type="InterPro" id="IPR045851">
    <property type="entry name" value="AMP-bd_C_sf"/>
</dbReference>
<proteinExistence type="inferred from homology"/>
<evidence type="ECO:0000256" key="2">
    <source>
        <dbReference type="ARBA" id="ARBA00022598"/>
    </source>
</evidence>
<evidence type="ECO:0000313" key="10">
    <source>
        <dbReference type="EMBL" id="KJY49506.1"/>
    </source>
</evidence>
<dbReference type="EMBL" id="JXBZ01000003">
    <property type="protein sequence ID" value="KJY49506.1"/>
    <property type="molecule type" value="Genomic_DNA"/>
</dbReference>
<dbReference type="HAMAP" id="MF_00593">
    <property type="entry name" value="DltA"/>
    <property type="match status" value="1"/>
</dbReference>
<name>A0A0F4KWE1_9LACO</name>
<dbReference type="PANTHER" id="PTHR45398:SF1">
    <property type="entry name" value="ENZYME, PUTATIVE (JCVI)-RELATED"/>
    <property type="match status" value="1"/>
</dbReference>
<evidence type="ECO:0000256" key="5">
    <source>
        <dbReference type="ARBA" id="ARBA00054605"/>
    </source>
</evidence>
<sequence>MRYQLTNILTAIDQKAKNNPAACYQDDQGLHSYQDLYQQTNCLAAYFQSLNWPAQAPVIVYGDQSFFMIVVMIAVVKSGHAYIPVDAHSPKERLIQINEIAQPAAALGVVDLPVQLNVPTLTWQQLQSNLNYHKTTCDRTQSIQGDQNFYIIFTSGTTGVPKGVQISHNNLLSYVNWTINDFNLHEKIRCLSQPPYSFDLSVMDLYPTLVLGGTLLALSHETTENFGQLFQVLPTLNLEEWVSTPSFIELCLLDKNFNQNNYPHLRHFLFCGEELTRSTAQSLLQRFPKAQVFNTYGPTEACVAVTSLEVTPQVIEQNQRLPIGFVKPDTTITAIDENGHESFEGELIISGPSVSKGYLNNPQKTAQAFFTKAEQPAYRSGDLGSIKADGSIYYHGRTDFQIKLHGYRIELEDIDQNLLALPSVDQAITVPRYDKNHRVKQIIAYVVLNQKLEDAQTVLKQQLAKNVMEYMIPQRIEVRSQLPKTANGKIDRKTLMAEVNGHD</sequence>
<comment type="pathway">
    <text evidence="7">Cell wall biogenesis; lipoteichoic acid biosynthesis.</text>
</comment>
<keyword evidence="1 7" id="KW-0963">Cytoplasm</keyword>
<evidence type="ECO:0000259" key="8">
    <source>
        <dbReference type="Pfam" id="PF00501"/>
    </source>
</evidence>
<feature type="binding site" evidence="7">
    <location>
        <begin position="394"/>
        <end position="397"/>
    </location>
    <ligand>
        <name>ATP</name>
        <dbReference type="ChEBI" id="CHEBI:30616"/>
    </ligand>
</feature>
<dbReference type="Pfam" id="PF00501">
    <property type="entry name" value="AMP-binding"/>
    <property type="match status" value="1"/>
</dbReference>
<dbReference type="InterPro" id="IPR044507">
    <property type="entry name" value="DltA-like"/>
</dbReference>
<comment type="function">
    <text evidence="5 7">Catalyzes the first step in the D-alanylation of lipoteichoic acid (LTA), the activation of D-alanine and its transfer onto the D-alanyl carrier protein (Dcp) DltC. In an ATP-dependent two-step reaction, forms a high energy D-alanyl-AMP intermediate, followed by transfer of the D-alanyl residue as a thiol ester to the phosphopantheinyl prosthetic group of the Dcp. D-alanylation of LTA plays an important role in modulating the properties of the cell wall in Gram-positive bacteria, influencing the net charge of the cell wall.</text>
</comment>
<dbReference type="STRING" id="1218508.JG29_04700"/>
<gene>
    <name evidence="7 10" type="primary">dltA</name>
    <name evidence="10" type="ORF">JG29_04700</name>
</gene>
<feature type="binding site" evidence="7">
    <location>
        <position position="489"/>
    </location>
    <ligand>
        <name>D-alanine</name>
        <dbReference type="ChEBI" id="CHEBI:57416"/>
    </ligand>
</feature>
<dbReference type="HOGENOM" id="CLU_000022_2_12_9"/>
<feature type="binding site" evidence="7">
    <location>
        <begin position="294"/>
        <end position="299"/>
    </location>
    <ligand>
        <name>ATP</name>
        <dbReference type="ChEBI" id="CHEBI:30616"/>
    </ligand>
</feature>
<dbReference type="AlphaFoldDB" id="A0A0F4KWE1"/>
<dbReference type="RefSeq" id="WP_045922349.1">
    <property type="nucleotide sequence ID" value="NZ_JBHTHW010000004.1"/>
</dbReference>
<dbReference type="PATRIC" id="fig|1218508.4.peg.482"/>
<comment type="caution">
    <text evidence="10">The sequence shown here is derived from an EMBL/GenBank/DDBJ whole genome shotgun (WGS) entry which is preliminary data.</text>
</comment>
<dbReference type="GO" id="GO:0005737">
    <property type="term" value="C:cytoplasm"/>
    <property type="evidence" value="ECO:0007669"/>
    <property type="project" value="UniProtKB-SubCell"/>
</dbReference>
<feature type="domain" description="AMP-dependent synthetase/ligase" evidence="8">
    <location>
        <begin position="16"/>
        <end position="359"/>
    </location>
</feature>
<keyword evidence="3 7" id="KW-0547">Nucleotide-binding</keyword>
<dbReference type="EC" id="6.2.1.54" evidence="7"/>
<dbReference type="Gene3D" id="3.40.50.12780">
    <property type="entry name" value="N-terminal domain of ligase-like"/>
    <property type="match status" value="1"/>
</dbReference>